<comment type="caution">
    <text evidence="1">The sequence shown here is derived from an EMBL/GenBank/DDBJ whole genome shotgun (WGS) entry which is preliminary data.</text>
</comment>
<organism evidence="1 2">
    <name type="scientific">Colocasia esculenta</name>
    <name type="common">Wild taro</name>
    <name type="synonym">Arum esculentum</name>
    <dbReference type="NCBI Taxonomy" id="4460"/>
    <lineage>
        <taxon>Eukaryota</taxon>
        <taxon>Viridiplantae</taxon>
        <taxon>Streptophyta</taxon>
        <taxon>Embryophyta</taxon>
        <taxon>Tracheophyta</taxon>
        <taxon>Spermatophyta</taxon>
        <taxon>Magnoliopsida</taxon>
        <taxon>Liliopsida</taxon>
        <taxon>Araceae</taxon>
        <taxon>Aroideae</taxon>
        <taxon>Colocasieae</taxon>
        <taxon>Colocasia</taxon>
    </lineage>
</organism>
<gene>
    <name evidence="1" type="ORF">Taro_047326</name>
</gene>
<reference evidence="1" key="1">
    <citation type="submission" date="2017-07" db="EMBL/GenBank/DDBJ databases">
        <title>Taro Niue Genome Assembly and Annotation.</title>
        <authorList>
            <person name="Atibalentja N."/>
            <person name="Keating K."/>
            <person name="Fields C.J."/>
        </authorList>
    </citation>
    <scope>NUCLEOTIDE SEQUENCE</scope>
    <source>
        <strain evidence="1">Niue_2</strain>
        <tissue evidence="1">Leaf</tissue>
    </source>
</reference>
<dbReference type="AlphaFoldDB" id="A0A843X711"/>
<sequence>MQQVKREQFRMLQQGKVQVWSWNEIGPTAVEMELAARCGRSLVGVQFPTEPVTSEAHPYPHR</sequence>
<proteinExistence type="predicted"/>
<dbReference type="Proteomes" id="UP000652761">
    <property type="component" value="Unassembled WGS sequence"/>
</dbReference>
<accession>A0A843X711</accession>
<protein>
    <submittedName>
        <fullName evidence="1">Uncharacterized protein</fullName>
    </submittedName>
</protein>
<name>A0A843X711_COLES</name>
<evidence type="ECO:0000313" key="1">
    <source>
        <dbReference type="EMBL" id="MQM14394.1"/>
    </source>
</evidence>
<dbReference type="EMBL" id="NMUH01006074">
    <property type="protein sequence ID" value="MQM14394.1"/>
    <property type="molecule type" value="Genomic_DNA"/>
</dbReference>
<keyword evidence="2" id="KW-1185">Reference proteome</keyword>
<evidence type="ECO:0000313" key="2">
    <source>
        <dbReference type="Proteomes" id="UP000652761"/>
    </source>
</evidence>